<name>A0A917RL49_9NOCA</name>
<evidence type="ECO:0000256" key="1">
    <source>
        <dbReference type="ARBA" id="ARBA00001974"/>
    </source>
</evidence>
<evidence type="ECO:0000259" key="7">
    <source>
        <dbReference type="Pfam" id="PF02770"/>
    </source>
</evidence>
<dbReference type="PANTHER" id="PTHR43292">
    <property type="entry name" value="ACYL-COA DEHYDROGENASE"/>
    <property type="match status" value="1"/>
</dbReference>
<dbReference type="AlphaFoldDB" id="A0A917RL49"/>
<evidence type="ECO:0000259" key="6">
    <source>
        <dbReference type="Pfam" id="PF00441"/>
    </source>
</evidence>
<keyword evidence="5" id="KW-0560">Oxidoreductase</keyword>
<comment type="similarity">
    <text evidence="2">Belongs to the acyl-CoA dehydrogenase family.</text>
</comment>
<keyword evidence="3" id="KW-0285">Flavoprotein</keyword>
<dbReference type="SUPFAM" id="SSF56645">
    <property type="entry name" value="Acyl-CoA dehydrogenase NM domain-like"/>
    <property type="match status" value="2"/>
</dbReference>
<dbReference type="Gene3D" id="1.10.540.10">
    <property type="entry name" value="Acyl-CoA dehydrogenase/oxidase, N-terminal domain"/>
    <property type="match status" value="2"/>
</dbReference>
<proteinExistence type="inferred from homology"/>
<dbReference type="InterPro" id="IPR013786">
    <property type="entry name" value="AcylCoA_DH/ox_N"/>
</dbReference>
<dbReference type="Gene3D" id="2.40.110.10">
    <property type="entry name" value="Butyryl-CoA Dehydrogenase, subunit A, domain 2"/>
    <property type="match status" value="1"/>
</dbReference>
<reference evidence="9" key="2">
    <citation type="submission" date="2020-09" db="EMBL/GenBank/DDBJ databases">
        <authorList>
            <person name="Sun Q."/>
            <person name="Zhou Y."/>
        </authorList>
    </citation>
    <scope>NUCLEOTIDE SEQUENCE</scope>
    <source>
        <strain evidence="9">CGMCC 4.3508</strain>
    </source>
</reference>
<feature type="domain" description="Acyl-CoA dehydrogenase/oxidase C-terminal" evidence="6">
    <location>
        <begin position="194"/>
        <end position="311"/>
    </location>
</feature>
<feature type="domain" description="Acyl-CoA oxidase/dehydrogenase middle" evidence="7">
    <location>
        <begin position="443"/>
        <end position="536"/>
    </location>
</feature>
<dbReference type="GO" id="GO:0050660">
    <property type="term" value="F:flavin adenine dinucleotide binding"/>
    <property type="evidence" value="ECO:0007669"/>
    <property type="project" value="InterPro"/>
</dbReference>
<dbReference type="InterPro" id="IPR036250">
    <property type="entry name" value="AcylCo_DH-like_C"/>
</dbReference>
<dbReference type="SUPFAM" id="SSF47203">
    <property type="entry name" value="Acyl-CoA dehydrogenase C-terminal domain-like"/>
    <property type="match status" value="2"/>
</dbReference>
<evidence type="ECO:0000313" key="10">
    <source>
        <dbReference type="Proteomes" id="UP000638263"/>
    </source>
</evidence>
<evidence type="ECO:0000256" key="2">
    <source>
        <dbReference type="ARBA" id="ARBA00009347"/>
    </source>
</evidence>
<dbReference type="InterPro" id="IPR037069">
    <property type="entry name" value="AcylCoA_DH/ox_N_sf"/>
</dbReference>
<sequence>MAIALSQEHRDLAEVARDFLAHHHALTTARAVTDGDVTGVTGLWSAMADQGWMGIHLPEEFGGAGYGLPELAIILEEHGRALTPGPFLASTVVSAVLAQAGSHTQKSAYLPGLADGSVVGAFATGTTLVGGAYAAVCLVPAGDDAVLVDRASLTLTEPRSLDSTQGLVRIESEVPAPTAENTVIGGGLLLRRLARLLAAAEMAGGAGATLDAAVRYAKIRTQFGRTIGSFQAIKHHCADMLVQSELAIAAAWDAVRTAPEAAGIDLVADSAALVASQAFLHNAQLSIQIHGGIGFTWEHDAHLYLRRARSHAALLAPRTEILSTVFAGVARGTRREFSVALPPEADEYRAAARALVTEYHAAAPQRRRAVLADSGYLVPHWPAPYGRGAGAIEQLVIDEELRDIEIPGLGIGGWVLLTLVQQAGEAQQQRWIRPSLHGELTWCQLFSEPGAGSDAAAVSTKAVRVDGGWRVSGQKVWTSNAQACNRGLATVRTNPDVPKHKGITAMVIDMSAPGVTVRPLTELTGRAFFNEVYLDEVFVPDSDVVGEVDRGWSVARATLGNERVSIGGGAQLGPDAYDLVDWAATFAPGDTGVGRDVAELVVEELAMRVLELRRVARAVSGEGPGPGPEGSVTKLLSAEHAQRVTELGMEIRGAAAVLGAAAPLDHDYLFARSLTIAGGTSEISRNVIAERVLGLPRDPLVR</sequence>
<evidence type="ECO:0000313" key="9">
    <source>
        <dbReference type="EMBL" id="GGL12567.1"/>
    </source>
</evidence>
<evidence type="ECO:0000256" key="4">
    <source>
        <dbReference type="ARBA" id="ARBA00022827"/>
    </source>
</evidence>
<feature type="domain" description="Acyl-CoA dehydrogenase/oxidase N-terminal" evidence="8">
    <location>
        <begin position="6"/>
        <end position="116"/>
    </location>
</feature>
<dbReference type="InterPro" id="IPR006091">
    <property type="entry name" value="Acyl-CoA_Oxase/DH_mid-dom"/>
</dbReference>
<dbReference type="GO" id="GO:0005886">
    <property type="term" value="C:plasma membrane"/>
    <property type="evidence" value="ECO:0007669"/>
    <property type="project" value="TreeGrafter"/>
</dbReference>
<keyword evidence="4" id="KW-0274">FAD</keyword>
<dbReference type="InterPro" id="IPR046373">
    <property type="entry name" value="Acyl-CoA_Oxase/DH_mid-dom_sf"/>
</dbReference>
<dbReference type="Gene3D" id="1.20.140.10">
    <property type="entry name" value="Butyryl-CoA Dehydrogenase, subunit A, domain 3"/>
    <property type="match status" value="2"/>
</dbReference>
<dbReference type="PANTHER" id="PTHR43292:SF4">
    <property type="entry name" value="ACYL-COA DEHYDROGENASE FADE34"/>
    <property type="match status" value="1"/>
</dbReference>
<evidence type="ECO:0000259" key="8">
    <source>
        <dbReference type="Pfam" id="PF02771"/>
    </source>
</evidence>
<keyword evidence="10" id="KW-1185">Reference proteome</keyword>
<dbReference type="Pfam" id="PF00441">
    <property type="entry name" value="Acyl-CoA_dh_1"/>
    <property type="match status" value="2"/>
</dbReference>
<organism evidence="9 10">
    <name type="scientific">Nocardia jinanensis</name>
    <dbReference type="NCBI Taxonomy" id="382504"/>
    <lineage>
        <taxon>Bacteria</taxon>
        <taxon>Bacillati</taxon>
        <taxon>Actinomycetota</taxon>
        <taxon>Actinomycetes</taxon>
        <taxon>Mycobacteriales</taxon>
        <taxon>Nocardiaceae</taxon>
        <taxon>Nocardia</taxon>
    </lineage>
</organism>
<protein>
    <submittedName>
        <fullName evidence="9">Acyl-CoA dehydrogenase FadE22</fullName>
    </submittedName>
</protein>
<gene>
    <name evidence="9" type="primary">fadE22</name>
    <name evidence="9" type="ORF">GCM10011588_28740</name>
</gene>
<dbReference type="Pfam" id="PF02770">
    <property type="entry name" value="Acyl-CoA_dh_M"/>
    <property type="match status" value="1"/>
</dbReference>
<dbReference type="Pfam" id="PF02771">
    <property type="entry name" value="Acyl-CoA_dh_N"/>
    <property type="match status" value="1"/>
</dbReference>
<comment type="caution">
    <text evidence="9">The sequence shown here is derived from an EMBL/GenBank/DDBJ whole genome shotgun (WGS) entry which is preliminary data.</text>
</comment>
<dbReference type="GO" id="GO:0016627">
    <property type="term" value="F:oxidoreductase activity, acting on the CH-CH group of donors"/>
    <property type="evidence" value="ECO:0007669"/>
    <property type="project" value="InterPro"/>
</dbReference>
<feature type="domain" description="Acyl-CoA dehydrogenase/oxidase C-terminal" evidence="6">
    <location>
        <begin position="549"/>
        <end position="693"/>
    </location>
</feature>
<comment type="cofactor">
    <cofactor evidence="1">
        <name>FAD</name>
        <dbReference type="ChEBI" id="CHEBI:57692"/>
    </cofactor>
</comment>
<dbReference type="InterPro" id="IPR052161">
    <property type="entry name" value="Mycobact_Acyl-CoA_DH"/>
</dbReference>
<dbReference type="InterPro" id="IPR009075">
    <property type="entry name" value="AcylCo_DH/oxidase_C"/>
</dbReference>
<accession>A0A917RL49</accession>
<dbReference type="InterPro" id="IPR009100">
    <property type="entry name" value="AcylCoA_DH/oxidase_NM_dom_sf"/>
</dbReference>
<dbReference type="RefSeq" id="WP_062997759.1">
    <property type="nucleotide sequence ID" value="NZ_BMMH01000005.1"/>
</dbReference>
<dbReference type="EMBL" id="BMMH01000005">
    <property type="protein sequence ID" value="GGL12567.1"/>
    <property type="molecule type" value="Genomic_DNA"/>
</dbReference>
<dbReference type="FunFam" id="2.40.110.10:FF:000011">
    <property type="entry name" value="Acyl-CoA dehydrogenase FadE34"/>
    <property type="match status" value="1"/>
</dbReference>
<evidence type="ECO:0000256" key="5">
    <source>
        <dbReference type="ARBA" id="ARBA00023002"/>
    </source>
</evidence>
<reference evidence="9" key="1">
    <citation type="journal article" date="2014" name="Int. J. Syst. Evol. Microbiol.">
        <title>Complete genome sequence of Corynebacterium casei LMG S-19264T (=DSM 44701T), isolated from a smear-ripened cheese.</title>
        <authorList>
            <consortium name="US DOE Joint Genome Institute (JGI-PGF)"/>
            <person name="Walter F."/>
            <person name="Albersmeier A."/>
            <person name="Kalinowski J."/>
            <person name="Ruckert C."/>
        </authorList>
    </citation>
    <scope>NUCLEOTIDE SEQUENCE</scope>
    <source>
        <strain evidence="9">CGMCC 4.3508</strain>
    </source>
</reference>
<dbReference type="Proteomes" id="UP000638263">
    <property type="component" value="Unassembled WGS sequence"/>
</dbReference>
<evidence type="ECO:0000256" key="3">
    <source>
        <dbReference type="ARBA" id="ARBA00022630"/>
    </source>
</evidence>